<gene>
    <name evidence="7" type="primary">hutI</name>
    <name evidence="9" type="ORF">SAMN05443661_10742</name>
</gene>
<feature type="binding site" evidence="7">
    <location>
        <position position="245"/>
    </location>
    <ligand>
        <name>Fe(3+)</name>
        <dbReference type="ChEBI" id="CHEBI:29034"/>
    </ligand>
</feature>
<protein>
    <recommendedName>
        <fullName evidence="1 7">Imidazolonepropionase</fullName>
        <ecNumber evidence="1 7">3.5.2.7</ecNumber>
    </recommendedName>
    <alternativeName>
        <fullName evidence="7">Imidazolone-5-propionate hydrolase</fullName>
    </alternativeName>
</protein>
<dbReference type="GO" id="GO:0005737">
    <property type="term" value="C:cytoplasm"/>
    <property type="evidence" value="ECO:0007669"/>
    <property type="project" value="UniProtKB-SubCell"/>
</dbReference>
<evidence type="ECO:0000313" key="9">
    <source>
        <dbReference type="EMBL" id="SFI84771.1"/>
    </source>
</evidence>
<evidence type="ECO:0000256" key="3">
    <source>
        <dbReference type="ARBA" id="ARBA00022801"/>
    </source>
</evidence>
<feature type="binding site" evidence="7">
    <location>
        <position position="319"/>
    </location>
    <ligand>
        <name>Zn(2+)</name>
        <dbReference type="ChEBI" id="CHEBI:29105"/>
    </ligand>
</feature>
<feature type="binding site" evidence="7">
    <location>
        <position position="79"/>
    </location>
    <ligand>
        <name>Zn(2+)</name>
        <dbReference type="ChEBI" id="CHEBI:29105"/>
    </ligand>
</feature>
<dbReference type="PANTHER" id="PTHR42752">
    <property type="entry name" value="IMIDAZOLONEPROPIONASE"/>
    <property type="match status" value="1"/>
</dbReference>
<comment type="cofactor">
    <cofactor evidence="7">
        <name>Zn(2+)</name>
        <dbReference type="ChEBI" id="CHEBI:29105"/>
    </cofactor>
    <cofactor evidence="7">
        <name>Fe(3+)</name>
        <dbReference type="ChEBI" id="CHEBI:29034"/>
    </cofactor>
    <text evidence="7">Binds 1 zinc or iron ion per subunit.</text>
</comment>
<dbReference type="GO" id="GO:0019556">
    <property type="term" value="P:L-histidine catabolic process to glutamate and formamide"/>
    <property type="evidence" value="ECO:0007669"/>
    <property type="project" value="UniProtKB-UniRule"/>
</dbReference>
<feature type="binding site" evidence="7">
    <location>
        <position position="77"/>
    </location>
    <ligand>
        <name>Zn(2+)</name>
        <dbReference type="ChEBI" id="CHEBI:29105"/>
    </ligand>
</feature>
<keyword evidence="7" id="KW-0963">Cytoplasm</keyword>
<dbReference type="SUPFAM" id="SSF51556">
    <property type="entry name" value="Metallo-dependent hydrolases"/>
    <property type="match status" value="1"/>
</dbReference>
<dbReference type="EMBL" id="FORO01000007">
    <property type="protein sequence ID" value="SFI84771.1"/>
    <property type="molecule type" value="Genomic_DNA"/>
</dbReference>
<name>A0A1I3LJ64_9EURY</name>
<comment type="similarity">
    <text evidence="7">Belongs to the metallo-dependent hydrolases superfamily. HutI family.</text>
</comment>
<dbReference type="InterPro" id="IPR006680">
    <property type="entry name" value="Amidohydro-rel"/>
</dbReference>
<dbReference type="InterPro" id="IPR011059">
    <property type="entry name" value="Metal-dep_hydrolase_composite"/>
</dbReference>
<comment type="pathway">
    <text evidence="7">Amino-acid degradation; L-histidine degradation into L-glutamate; N-formimidoyl-L-glutamate from L-histidine: step 3/3.</text>
</comment>
<evidence type="ECO:0000256" key="6">
    <source>
        <dbReference type="ARBA" id="ARBA00023004"/>
    </source>
</evidence>
<dbReference type="GO" id="GO:0019557">
    <property type="term" value="P:L-histidine catabolic process to glutamate and formate"/>
    <property type="evidence" value="ECO:0007669"/>
    <property type="project" value="UniProtKB-UniPathway"/>
</dbReference>
<dbReference type="OrthoDB" id="24954at2157"/>
<proteinExistence type="inferred from homology"/>
<dbReference type="EC" id="3.5.2.7" evidence="1 7"/>
<organism evidence="9 10">
    <name type="scientific">Natronobacterium gregoryi</name>
    <dbReference type="NCBI Taxonomy" id="44930"/>
    <lineage>
        <taxon>Archaea</taxon>
        <taxon>Methanobacteriati</taxon>
        <taxon>Methanobacteriota</taxon>
        <taxon>Stenosarchaea group</taxon>
        <taxon>Halobacteria</taxon>
        <taxon>Halobacteriales</taxon>
        <taxon>Natrialbaceae</taxon>
        <taxon>Natronobacterium</taxon>
    </lineage>
</organism>
<dbReference type="PANTHER" id="PTHR42752:SF1">
    <property type="entry name" value="IMIDAZOLONEPROPIONASE-RELATED"/>
    <property type="match status" value="1"/>
</dbReference>
<comment type="function">
    <text evidence="7">Catalyzes the hydrolytic cleavage of the carbon-nitrogen bond in imidazolone-5-propanoate to yield N-formimidoyl-L-glutamate. It is the third step in the universal histidine degradation pathway.</text>
</comment>
<comment type="catalytic activity">
    <reaction evidence="7">
        <text>4-imidazolone-5-propanoate + H2O = N-formimidoyl-L-glutamate</text>
        <dbReference type="Rhea" id="RHEA:23660"/>
        <dbReference type="ChEBI" id="CHEBI:15377"/>
        <dbReference type="ChEBI" id="CHEBI:58928"/>
        <dbReference type="ChEBI" id="CHEBI:77893"/>
        <dbReference type="EC" id="3.5.2.7"/>
    </reaction>
</comment>
<evidence type="ECO:0000313" key="10">
    <source>
        <dbReference type="Proteomes" id="UP000182829"/>
    </source>
</evidence>
<feature type="binding site" evidence="7">
    <location>
        <position position="319"/>
    </location>
    <ligand>
        <name>Fe(3+)</name>
        <dbReference type="ChEBI" id="CHEBI:29034"/>
    </ligand>
</feature>
<dbReference type="SUPFAM" id="SSF51338">
    <property type="entry name" value="Composite domain of metallo-dependent hydrolases"/>
    <property type="match status" value="1"/>
</dbReference>
<feature type="binding site" evidence="7">
    <location>
        <position position="86"/>
    </location>
    <ligand>
        <name>4-imidazolone-5-propanoate</name>
        <dbReference type="ChEBI" id="CHEBI:77893"/>
    </ligand>
</feature>
<evidence type="ECO:0000256" key="1">
    <source>
        <dbReference type="ARBA" id="ARBA00012864"/>
    </source>
</evidence>
<dbReference type="CDD" id="cd01296">
    <property type="entry name" value="Imidazolone-5PH"/>
    <property type="match status" value="1"/>
</dbReference>
<dbReference type="Pfam" id="PF01979">
    <property type="entry name" value="Amidohydro_1"/>
    <property type="match status" value="1"/>
</dbReference>
<feature type="binding site" evidence="7">
    <location>
        <position position="149"/>
    </location>
    <ligand>
        <name>4-imidazolone-5-propanoate</name>
        <dbReference type="ChEBI" id="CHEBI:77893"/>
    </ligand>
</feature>
<keyword evidence="2 7" id="KW-0479">Metal-binding</keyword>
<feature type="binding site" evidence="7">
    <location>
        <position position="79"/>
    </location>
    <ligand>
        <name>Fe(3+)</name>
        <dbReference type="ChEBI" id="CHEBI:29034"/>
    </ligand>
</feature>
<evidence type="ECO:0000256" key="2">
    <source>
        <dbReference type="ARBA" id="ARBA00022723"/>
    </source>
</evidence>
<dbReference type="Gene3D" id="3.20.20.140">
    <property type="entry name" value="Metal-dependent hydrolases"/>
    <property type="match status" value="1"/>
</dbReference>
<feature type="binding site" evidence="7">
    <location>
        <position position="182"/>
    </location>
    <ligand>
        <name>4-imidazolone-5-propanoate</name>
        <dbReference type="ChEBI" id="CHEBI:77893"/>
    </ligand>
</feature>
<evidence type="ECO:0000256" key="7">
    <source>
        <dbReference type="HAMAP-Rule" id="MF_00372"/>
    </source>
</evidence>
<dbReference type="UniPathway" id="UPA00379">
    <property type="reaction ID" value="UER00551"/>
</dbReference>
<accession>A0A1I3LJ64</accession>
<evidence type="ECO:0000256" key="4">
    <source>
        <dbReference type="ARBA" id="ARBA00022808"/>
    </source>
</evidence>
<keyword evidence="6 7" id="KW-0408">Iron</keyword>
<dbReference type="GO" id="GO:0050480">
    <property type="term" value="F:imidazolonepropionase activity"/>
    <property type="evidence" value="ECO:0007669"/>
    <property type="project" value="UniProtKB-UniRule"/>
</dbReference>
<comment type="caution">
    <text evidence="7">Lacks conserved residue(s) required for the propagation of feature annotation.</text>
</comment>
<evidence type="ECO:0000256" key="5">
    <source>
        <dbReference type="ARBA" id="ARBA00022833"/>
    </source>
</evidence>
<dbReference type="GeneID" id="14207291"/>
<feature type="domain" description="Amidohydrolase-related" evidence="8">
    <location>
        <begin position="69"/>
        <end position="406"/>
    </location>
</feature>
<dbReference type="OMA" id="CAPHARW"/>
<dbReference type="InterPro" id="IPR005920">
    <property type="entry name" value="HutI"/>
</dbReference>
<feature type="binding site" evidence="7">
    <location>
        <position position="245"/>
    </location>
    <ligand>
        <name>Zn(2+)</name>
        <dbReference type="ChEBI" id="CHEBI:29105"/>
    </ligand>
</feature>
<feature type="binding site" evidence="7">
    <location>
        <position position="77"/>
    </location>
    <ligand>
        <name>Fe(3+)</name>
        <dbReference type="ChEBI" id="CHEBI:29034"/>
    </ligand>
</feature>
<keyword evidence="3 7" id="KW-0378">Hydrolase</keyword>
<dbReference type="Proteomes" id="UP000182829">
    <property type="component" value="Unassembled WGS sequence"/>
</dbReference>
<dbReference type="HAMAP" id="MF_00372">
    <property type="entry name" value="HutI"/>
    <property type="match status" value="1"/>
</dbReference>
<reference evidence="9 10" key="1">
    <citation type="submission" date="2016-10" db="EMBL/GenBank/DDBJ databases">
        <authorList>
            <person name="de Groot N.N."/>
        </authorList>
    </citation>
    <scope>NUCLEOTIDE SEQUENCE [LARGE SCALE GENOMIC DNA]</scope>
    <source>
        <strain evidence="9 10">SP2</strain>
    </source>
</reference>
<sequence length="408" mass="42677">MTPKRICVVYDASELVVGPGDDDPLEVREDAAVAAVDGEVVAVGDTDEVTREYPPENAEVAIDADGSAVVPGFVDPHTHAVFAGDRSDEFEARLRGKSYQEILEGGGGILRTVEATRKASADQLLENLCSHLDVMLAGGTTTVEVKSGYGLDAETELRLLEVVERANEHHPVDLVPTFLGAHAVPDGVSTDEYVDHVVDEQLPAVESQGIAEFCDVFCEEGVFDVSQSRRVLEAGREAGLIPKVHAEEFTRLGGSQLAADLEAASADHLLCATDADVEALLAAGVVPVLLPGTAFGLGEEYADAQAILEAGGPLAIATDFNPNCHARSMAFAQTLSCVEMGLTPAEALRAATSGAARALEREDGTGTLEVGAPADAVVLEAPSYAHLAYRFDTSAAETVVKDGEVVGT</sequence>
<evidence type="ECO:0000259" key="8">
    <source>
        <dbReference type="Pfam" id="PF01979"/>
    </source>
</evidence>
<comment type="subcellular location">
    <subcellularLocation>
        <location evidence="7">Cytoplasm</location>
    </subcellularLocation>
</comment>
<dbReference type="AlphaFoldDB" id="A0A1I3LJ64"/>
<dbReference type="FunFam" id="3.20.20.140:FF:000007">
    <property type="entry name" value="Imidazolonepropionase"/>
    <property type="match status" value="1"/>
</dbReference>
<keyword evidence="4 7" id="KW-0369">Histidine metabolism</keyword>
<dbReference type="GO" id="GO:0005506">
    <property type="term" value="F:iron ion binding"/>
    <property type="evidence" value="ECO:0007669"/>
    <property type="project" value="UniProtKB-UniRule"/>
</dbReference>
<dbReference type="NCBIfam" id="TIGR01224">
    <property type="entry name" value="hutI"/>
    <property type="match status" value="1"/>
</dbReference>
<keyword evidence="5 7" id="KW-0862">Zinc</keyword>
<feature type="binding site" evidence="7">
    <location>
        <position position="248"/>
    </location>
    <ligand>
        <name>4-imidazolone-5-propanoate</name>
        <dbReference type="ChEBI" id="CHEBI:77893"/>
    </ligand>
</feature>
<dbReference type="InterPro" id="IPR032466">
    <property type="entry name" value="Metal_Hydrolase"/>
</dbReference>
<dbReference type="GO" id="GO:0008270">
    <property type="term" value="F:zinc ion binding"/>
    <property type="evidence" value="ECO:0007669"/>
    <property type="project" value="UniProtKB-UniRule"/>
</dbReference>
<feature type="binding site" evidence="7">
    <location>
        <position position="321"/>
    </location>
    <ligand>
        <name>N-formimidoyl-L-glutamate</name>
        <dbReference type="ChEBI" id="CHEBI:58928"/>
    </ligand>
</feature>
<dbReference type="Gene3D" id="2.30.40.10">
    <property type="entry name" value="Urease, subunit C, domain 1"/>
    <property type="match status" value="1"/>
</dbReference>
<dbReference type="RefSeq" id="WP_005579921.1">
    <property type="nucleotide sequence ID" value="NZ_FORO01000007.1"/>
</dbReference>
<feature type="binding site" evidence="7">
    <location>
        <position position="149"/>
    </location>
    <ligand>
        <name>N-formimidoyl-L-glutamate</name>
        <dbReference type="ChEBI" id="CHEBI:58928"/>
    </ligand>
</feature>